<name>N0E2G0_9MICO</name>
<evidence type="ECO:0000313" key="2">
    <source>
        <dbReference type="Proteomes" id="UP000013167"/>
    </source>
</evidence>
<keyword evidence="2" id="KW-1185">Reference proteome</keyword>
<accession>N0E2G0</accession>
<gene>
    <name evidence="1" type="ORF">BN10_460011</name>
</gene>
<protein>
    <submittedName>
        <fullName evidence="1">Uncharacterized protein</fullName>
    </submittedName>
</protein>
<dbReference type="AlphaFoldDB" id="N0E2G0"/>
<reference evidence="1 2" key="1">
    <citation type="journal article" date="2013" name="ISME J.">
        <title>A metabolic model for members of the genus Tetrasphaera involved in enhanced biological phosphorus removal.</title>
        <authorList>
            <person name="Kristiansen R."/>
            <person name="Nguyen H.T.T."/>
            <person name="Saunders A.M."/>
            <person name="Nielsen J.L."/>
            <person name="Wimmer R."/>
            <person name="Le V.Q."/>
            <person name="McIlroy S.J."/>
            <person name="Petrovski S."/>
            <person name="Seviour R.J."/>
            <person name="Calteau A."/>
            <person name="Nielsen K.L."/>
            <person name="Nielsen P.H."/>
        </authorList>
    </citation>
    <scope>NUCLEOTIDE SEQUENCE [LARGE SCALE GENOMIC DNA]</scope>
    <source>
        <strain evidence="1 2">Lp2</strain>
    </source>
</reference>
<dbReference type="HOGENOM" id="CLU_3358999_0_0_11"/>
<proteinExistence type="predicted"/>
<dbReference type="STRING" id="1193181.BN10_460011"/>
<organism evidence="1 2">
    <name type="scientific">Phycicoccus elongatus Lp2</name>
    <dbReference type="NCBI Taxonomy" id="1193181"/>
    <lineage>
        <taxon>Bacteria</taxon>
        <taxon>Bacillati</taxon>
        <taxon>Actinomycetota</taxon>
        <taxon>Actinomycetes</taxon>
        <taxon>Micrococcales</taxon>
        <taxon>Intrasporangiaceae</taxon>
        <taxon>Phycicoccus</taxon>
    </lineage>
</organism>
<dbReference type="EMBL" id="CAIZ01000115">
    <property type="protein sequence ID" value="CCH69910.1"/>
    <property type="molecule type" value="Genomic_DNA"/>
</dbReference>
<evidence type="ECO:0000313" key="1">
    <source>
        <dbReference type="EMBL" id="CCH69910.1"/>
    </source>
</evidence>
<sequence>MRGSQLEAAYLEAIEEWEASPDAAAWDKTSGDGLNA</sequence>
<dbReference type="Proteomes" id="UP000013167">
    <property type="component" value="Unassembled WGS sequence"/>
</dbReference>
<comment type="caution">
    <text evidence="1">The sequence shown here is derived from an EMBL/GenBank/DDBJ whole genome shotgun (WGS) entry which is preliminary data.</text>
</comment>